<gene>
    <name evidence="2" type="ORF">LYSHEL_00520</name>
</gene>
<proteinExistence type="predicted"/>
<evidence type="ECO:0000313" key="3">
    <source>
        <dbReference type="Proteomes" id="UP000680514"/>
    </source>
</evidence>
<sequence length="194" mass="20928">MNADAILRVTQALGARLQQAVIASGDPGTVFIGPLDDTDAVGASLILFLYRIAPNASLRNREHRVPSNTPPPAVIVHDNALPLDLYFLLTVGTRPGMSEEPLLRVLGFAMQALQSDPVISGAPVNQEPVRLTLEPLTTEETSRIWALFPTANYRTSIAYVASPVWIDPALPPIPARVVLEDSLDVGMRATTEVE</sequence>
<dbReference type="EMBL" id="AP024546">
    <property type="protein sequence ID" value="BCT94181.1"/>
    <property type="molecule type" value="Genomic_DNA"/>
</dbReference>
<feature type="domain" description="Pvc16 N-terminal" evidence="1">
    <location>
        <begin position="9"/>
        <end position="179"/>
    </location>
</feature>
<dbReference type="Pfam" id="PF14065">
    <property type="entry name" value="Pvc16_N"/>
    <property type="match status" value="1"/>
</dbReference>
<evidence type="ECO:0000313" key="2">
    <source>
        <dbReference type="EMBL" id="BCT94181.1"/>
    </source>
</evidence>
<accession>A0ABM7Q9X2</accession>
<dbReference type="InterPro" id="IPR025351">
    <property type="entry name" value="Pvc16_N"/>
</dbReference>
<organism evidence="2 3">
    <name type="scientific">Lysobacter helvus</name>
    <dbReference type="NCBI Taxonomy" id="2675059"/>
    <lineage>
        <taxon>Bacteria</taxon>
        <taxon>Pseudomonadati</taxon>
        <taxon>Pseudomonadota</taxon>
        <taxon>Gammaproteobacteria</taxon>
        <taxon>Lysobacterales</taxon>
        <taxon>Lysobacteraceae</taxon>
        <taxon>Lysobacter</taxon>
    </lineage>
</organism>
<name>A0ABM7Q9X2_9GAMM</name>
<reference evidence="2 3" key="1">
    <citation type="submission" date="2021-03" db="EMBL/GenBank/DDBJ databases">
        <title>Complete Genome Sequences of Two Lysobacter Strains Isolated from Sea Water (Lysobacter caseinilyticus) and Soil (Lysobacter helvus) in South Korea.</title>
        <authorList>
            <person name="Watanabe Y."/>
            <person name="Arakawa K."/>
        </authorList>
    </citation>
    <scope>NUCLEOTIDE SEQUENCE [LARGE SCALE GENOMIC DNA]</scope>
    <source>
        <strain evidence="2 3">D10</strain>
    </source>
</reference>
<dbReference type="Proteomes" id="UP000680514">
    <property type="component" value="Chromosome"/>
</dbReference>
<keyword evidence="3" id="KW-1185">Reference proteome</keyword>
<protein>
    <recommendedName>
        <fullName evidence="1">Pvc16 N-terminal domain-containing protein</fullName>
    </recommendedName>
</protein>
<dbReference type="RefSeq" id="WP_213435066.1">
    <property type="nucleotide sequence ID" value="NZ_AP024546.1"/>
</dbReference>
<evidence type="ECO:0000259" key="1">
    <source>
        <dbReference type="Pfam" id="PF14065"/>
    </source>
</evidence>